<dbReference type="Proteomes" id="UP000002258">
    <property type="component" value="Chromosome 5"/>
</dbReference>
<protein>
    <submittedName>
        <fullName evidence="2">Uncharacterized protein</fullName>
    </submittedName>
</protein>
<name>A3LV55_PICST</name>
<proteinExistence type="predicted"/>
<dbReference type="GeneID" id="4839342"/>
<reference evidence="2 3" key="1">
    <citation type="journal article" date="2007" name="Nat. Biotechnol.">
        <title>Genome sequence of the lignocellulose-bioconverting and xylose-fermenting yeast Pichia stipitis.</title>
        <authorList>
            <person name="Jeffries T.W."/>
            <person name="Grigoriev I.V."/>
            <person name="Grimwood J."/>
            <person name="Laplaza J.M."/>
            <person name="Aerts A."/>
            <person name="Salamov A."/>
            <person name="Schmutz J."/>
            <person name="Lindquist E."/>
            <person name="Dehal P."/>
            <person name="Shapiro H."/>
            <person name="Jin Y.S."/>
            <person name="Passoth V."/>
            <person name="Richardson P.M."/>
        </authorList>
    </citation>
    <scope>NUCLEOTIDE SEQUENCE [LARGE SCALE GENOMIC DNA]</scope>
    <source>
        <strain evidence="3">ATCC 58785 / CBS 6054 / NBRC 10063 / NRRL Y-11545</strain>
    </source>
</reference>
<dbReference type="InParanoid" id="A3LV55"/>
<keyword evidence="3" id="KW-1185">Reference proteome</keyword>
<evidence type="ECO:0000313" key="3">
    <source>
        <dbReference type="Proteomes" id="UP000002258"/>
    </source>
</evidence>
<sequence length="65" mass="7568">MKFVLYMLYFLKINLLQIIVHGQRSHSITLQHIDSSIFEATRCTPETEEFADRAFVVNITDIPVI</sequence>
<keyword evidence="1" id="KW-0732">Signal</keyword>
<feature type="chain" id="PRO_5002655450" evidence="1">
    <location>
        <begin position="23"/>
        <end position="65"/>
    </location>
</feature>
<dbReference type="RefSeq" id="XP_001384747.1">
    <property type="nucleotide sequence ID" value="XM_001384710.1"/>
</dbReference>
<dbReference type="HOGENOM" id="CLU_2687580_0_0_1"/>
<accession>A3LV55</accession>
<dbReference type="KEGG" id="pic:PICST_60705"/>
<dbReference type="OMA" id="VWMNNIT"/>
<gene>
    <name evidence="2" type="ORF">PICST_60705</name>
</gene>
<feature type="signal peptide" evidence="1">
    <location>
        <begin position="1"/>
        <end position="22"/>
    </location>
</feature>
<dbReference type="EMBL" id="CP000499">
    <property type="protein sequence ID" value="ABN66718.1"/>
    <property type="molecule type" value="Genomic_DNA"/>
</dbReference>
<dbReference type="OrthoDB" id="4020743at2759"/>
<evidence type="ECO:0000313" key="2">
    <source>
        <dbReference type="EMBL" id="ABN66718.1"/>
    </source>
</evidence>
<evidence type="ECO:0000256" key="1">
    <source>
        <dbReference type="SAM" id="SignalP"/>
    </source>
</evidence>
<dbReference type="eggNOG" id="ENOG502T61U">
    <property type="taxonomic scope" value="Eukaryota"/>
</dbReference>
<dbReference type="AlphaFoldDB" id="A3LV55"/>
<organism evidence="2 3">
    <name type="scientific">Scheffersomyces stipitis (strain ATCC 58785 / CBS 6054 / NBRC 10063 / NRRL Y-11545)</name>
    <name type="common">Yeast</name>
    <name type="synonym">Pichia stipitis</name>
    <dbReference type="NCBI Taxonomy" id="322104"/>
    <lineage>
        <taxon>Eukaryota</taxon>
        <taxon>Fungi</taxon>
        <taxon>Dikarya</taxon>
        <taxon>Ascomycota</taxon>
        <taxon>Saccharomycotina</taxon>
        <taxon>Pichiomycetes</taxon>
        <taxon>Debaryomycetaceae</taxon>
        <taxon>Scheffersomyces</taxon>
    </lineage>
</organism>